<keyword evidence="3" id="KW-1185">Reference proteome</keyword>
<feature type="transmembrane region" description="Helical" evidence="1">
    <location>
        <begin position="15"/>
        <end position="34"/>
    </location>
</feature>
<dbReference type="AlphaFoldDB" id="A0A3M0MBR5"/>
<feature type="transmembrane region" description="Helical" evidence="1">
    <location>
        <begin position="40"/>
        <end position="64"/>
    </location>
</feature>
<keyword evidence="1" id="KW-1133">Transmembrane helix</keyword>
<dbReference type="EMBL" id="QOKZ01000006">
    <property type="protein sequence ID" value="RMC33724.1"/>
    <property type="molecule type" value="Genomic_DNA"/>
</dbReference>
<comment type="caution">
    <text evidence="2">The sequence shown here is derived from an EMBL/GenBank/DDBJ whole genome shotgun (WGS) entry which is preliminary data.</text>
</comment>
<evidence type="ECO:0000256" key="1">
    <source>
        <dbReference type="SAM" id="Phobius"/>
    </source>
</evidence>
<proteinExistence type="predicted"/>
<name>A0A3M0MBR5_9RHOB</name>
<organism evidence="2 3">
    <name type="scientific">Paracoccus alkanivorans</name>
    <dbReference type="NCBI Taxonomy" id="2116655"/>
    <lineage>
        <taxon>Bacteria</taxon>
        <taxon>Pseudomonadati</taxon>
        <taxon>Pseudomonadota</taxon>
        <taxon>Alphaproteobacteria</taxon>
        <taxon>Rhodobacterales</taxon>
        <taxon>Paracoccaceae</taxon>
        <taxon>Paracoccus</taxon>
    </lineage>
</organism>
<evidence type="ECO:0000313" key="2">
    <source>
        <dbReference type="EMBL" id="RMC33724.1"/>
    </source>
</evidence>
<dbReference type="Proteomes" id="UP000273516">
    <property type="component" value="Unassembled WGS sequence"/>
</dbReference>
<protein>
    <submittedName>
        <fullName evidence="2">Uncharacterized protein</fullName>
    </submittedName>
</protein>
<gene>
    <name evidence="2" type="ORF">C9E81_15570</name>
</gene>
<evidence type="ECO:0000313" key="3">
    <source>
        <dbReference type="Proteomes" id="UP000273516"/>
    </source>
</evidence>
<keyword evidence="1" id="KW-0812">Transmembrane</keyword>
<reference evidence="2 3" key="1">
    <citation type="submission" date="2018-07" db="EMBL/GenBank/DDBJ databases">
        <authorList>
            <person name="Zhang Y."/>
            <person name="Wang L."/>
            <person name="Ma S."/>
        </authorList>
    </citation>
    <scope>NUCLEOTIDE SEQUENCE [LARGE SCALE GENOMIC DNA]</scope>
    <source>
        <strain evidence="2 3">4-2</strain>
    </source>
</reference>
<keyword evidence="1" id="KW-0472">Membrane</keyword>
<sequence>MVTGYNERIKCSSSFIRNLGLMLWVGAFLGGYLRGWEAKWQVISFSVVGLFCLVISFYLSGFLFKEVKKE</sequence>
<accession>A0A3M0MBR5</accession>